<organism evidence="1 2">
    <name type="scientific">Taklimakanibacter albus</name>
    <dbReference type="NCBI Taxonomy" id="2800327"/>
    <lineage>
        <taxon>Bacteria</taxon>
        <taxon>Pseudomonadati</taxon>
        <taxon>Pseudomonadota</taxon>
        <taxon>Alphaproteobacteria</taxon>
        <taxon>Hyphomicrobiales</taxon>
        <taxon>Aestuariivirgaceae</taxon>
        <taxon>Taklimakanibacter</taxon>
    </lineage>
</organism>
<evidence type="ECO:0000313" key="2">
    <source>
        <dbReference type="Proteomes" id="UP000616151"/>
    </source>
</evidence>
<keyword evidence="2" id="KW-1185">Reference proteome</keyword>
<dbReference type="Proteomes" id="UP000616151">
    <property type="component" value="Unassembled WGS sequence"/>
</dbReference>
<protein>
    <submittedName>
        <fullName evidence="1">Substrate-binding domain-containing protein</fullName>
    </submittedName>
</protein>
<reference evidence="1" key="1">
    <citation type="submission" date="2021-01" db="EMBL/GenBank/DDBJ databases">
        <authorList>
            <person name="Sun Q."/>
        </authorList>
    </citation>
    <scope>NUCLEOTIDE SEQUENCE</scope>
    <source>
        <strain evidence="1">YIM B02566</strain>
    </source>
</reference>
<name>A0ACC5R8F1_9HYPH</name>
<sequence>MKKTSRREALASMIAGSAALVAASAMPAGTALAEEEKVNVTFIIYTAAGDPFWNPVIQGAQEAAKDRGVSVDIQYADSDPVKQNNLIETAIANKVQGIALVNWLPDAFTANIAKARAAGIAVITFDTDDPKPNATESQAYVGQDFFAAGQRIARKMVEAGSLKKGDHVVAPVEDPDAFYGTERYRGIKAALDEAGITSERLDASPTMATALTRISQYLVGRPDTKAVIGLGSVVTEVGPQAAAEANVTPVIGGFDLSPGIIDSILAGKMVATVDSGAYYEGYMPIVMLYYFVKYGVPPSSIPIGGTVIDKSNAELVKKWAGTYR</sequence>
<accession>A0ACC5R8F1</accession>
<evidence type="ECO:0000313" key="1">
    <source>
        <dbReference type="EMBL" id="MBK1868936.1"/>
    </source>
</evidence>
<gene>
    <name evidence="1" type="ORF">JHL16_21435</name>
</gene>
<proteinExistence type="predicted"/>
<dbReference type="EMBL" id="JAENHL010000007">
    <property type="protein sequence ID" value="MBK1868936.1"/>
    <property type="molecule type" value="Genomic_DNA"/>
</dbReference>
<comment type="caution">
    <text evidence="1">The sequence shown here is derived from an EMBL/GenBank/DDBJ whole genome shotgun (WGS) entry which is preliminary data.</text>
</comment>